<accession>A0A251V8X8</accession>
<evidence type="ECO:0000256" key="1">
    <source>
        <dbReference type="ARBA" id="ARBA00005696"/>
    </source>
</evidence>
<dbReference type="GO" id="GO:0000407">
    <property type="term" value="C:phagophore assembly site"/>
    <property type="evidence" value="ECO:0000318"/>
    <property type="project" value="GO_Central"/>
</dbReference>
<dbReference type="AlphaFoldDB" id="A0A251V8X8"/>
<evidence type="ECO:0000256" key="4">
    <source>
        <dbReference type="ARBA" id="ARBA00022786"/>
    </source>
</evidence>
<keyword evidence="4" id="KW-0833">Ubl conjugation pathway</keyword>
<dbReference type="GO" id="GO:0044804">
    <property type="term" value="P:nucleophagy"/>
    <property type="evidence" value="ECO:0000318"/>
    <property type="project" value="GO_Central"/>
</dbReference>
<evidence type="ECO:0000313" key="8">
    <source>
        <dbReference type="Proteomes" id="UP000215914"/>
    </source>
</evidence>
<dbReference type="PANTHER" id="PTHR14957:SF1">
    <property type="entry name" value="UBIQUITIN-LIKE-CONJUGATING ENZYME ATG10"/>
    <property type="match status" value="1"/>
</dbReference>
<evidence type="ECO:0000256" key="6">
    <source>
        <dbReference type="ARBA" id="ARBA00029833"/>
    </source>
</evidence>
<proteinExistence type="inferred from homology"/>
<dbReference type="Gene3D" id="3.30.1460.50">
    <property type="match status" value="1"/>
</dbReference>
<dbReference type="GO" id="GO:0061723">
    <property type="term" value="P:glycophagy"/>
    <property type="evidence" value="ECO:0000318"/>
    <property type="project" value="GO_Central"/>
</dbReference>
<name>A0A251V8X8_HELAN</name>
<keyword evidence="8" id="KW-1185">Reference proteome</keyword>
<dbReference type="Proteomes" id="UP000215914">
    <property type="component" value="Chromosome 3"/>
</dbReference>
<dbReference type="Pfam" id="PF03987">
    <property type="entry name" value="Autophagy_act_C"/>
    <property type="match status" value="1"/>
</dbReference>
<evidence type="ECO:0000256" key="3">
    <source>
        <dbReference type="ARBA" id="ARBA00022679"/>
    </source>
</evidence>
<comment type="similarity">
    <text evidence="1">Belongs to the ATG10 family.</text>
</comment>
<dbReference type="InterPro" id="IPR007135">
    <property type="entry name" value="Atg3/Atg10"/>
</dbReference>
<dbReference type="GO" id="GO:0000045">
    <property type="term" value="P:autophagosome assembly"/>
    <property type="evidence" value="ECO:0000318"/>
    <property type="project" value="GO_Central"/>
</dbReference>
<reference evidence="8" key="1">
    <citation type="journal article" date="2017" name="Nature">
        <title>The sunflower genome provides insights into oil metabolism, flowering and Asterid evolution.</title>
        <authorList>
            <person name="Badouin H."/>
            <person name="Gouzy J."/>
            <person name="Grassa C.J."/>
            <person name="Murat F."/>
            <person name="Staton S.E."/>
            <person name="Cottret L."/>
            <person name="Lelandais-Briere C."/>
            <person name="Owens G.L."/>
            <person name="Carrere S."/>
            <person name="Mayjonade B."/>
            <person name="Legrand L."/>
            <person name="Gill N."/>
            <person name="Kane N.C."/>
            <person name="Bowers J.E."/>
            <person name="Hubner S."/>
            <person name="Bellec A."/>
            <person name="Berard A."/>
            <person name="Berges H."/>
            <person name="Blanchet N."/>
            <person name="Boniface M.C."/>
            <person name="Brunel D."/>
            <person name="Catrice O."/>
            <person name="Chaidir N."/>
            <person name="Claudel C."/>
            <person name="Donnadieu C."/>
            <person name="Faraut T."/>
            <person name="Fievet G."/>
            <person name="Helmstetter N."/>
            <person name="King M."/>
            <person name="Knapp S.J."/>
            <person name="Lai Z."/>
            <person name="Le Paslier M.C."/>
            <person name="Lippi Y."/>
            <person name="Lorenzon L."/>
            <person name="Mandel J.R."/>
            <person name="Marage G."/>
            <person name="Marchand G."/>
            <person name="Marquand E."/>
            <person name="Bret-Mestries E."/>
            <person name="Morien E."/>
            <person name="Nambeesan S."/>
            <person name="Nguyen T."/>
            <person name="Pegot-Espagnet P."/>
            <person name="Pouilly N."/>
            <person name="Raftis F."/>
            <person name="Sallet E."/>
            <person name="Schiex T."/>
            <person name="Thomas J."/>
            <person name="Vandecasteele C."/>
            <person name="Vares D."/>
            <person name="Vear F."/>
            <person name="Vautrin S."/>
            <person name="Crespi M."/>
            <person name="Mangin B."/>
            <person name="Burke J.M."/>
            <person name="Salse J."/>
            <person name="Munos S."/>
            <person name="Vincourt P."/>
            <person name="Rieseberg L.H."/>
            <person name="Langlade N.B."/>
        </authorList>
    </citation>
    <scope>NUCLEOTIDE SEQUENCE [LARGE SCALE GENOMIC DNA]</scope>
    <source>
        <strain evidence="8">cv. SF193</strain>
    </source>
</reference>
<keyword evidence="5" id="KW-0072">Autophagy</keyword>
<dbReference type="InParanoid" id="A0A251V8X8"/>
<organism evidence="7 8">
    <name type="scientific">Helianthus annuus</name>
    <name type="common">Common sunflower</name>
    <dbReference type="NCBI Taxonomy" id="4232"/>
    <lineage>
        <taxon>Eukaryota</taxon>
        <taxon>Viridiplantae</taxon>
        <taxon>Streptophyta</taxon>
        <taxon>Embryophyta</taxon>
        <taxon>Tracheophyta</taxon>
        <taxon>Spermatophyta</taxon>
        <taxon>Magnoliopsida</taxon>
        <taxon>eudicotyledons</taxon>
        <taxon>Gunneridae</taxon>
        <taxon>Pentapetalae</taxon>
        <taxon>asterids</taxon>
        <taxon>campanulids</taxon>
        <taxon>Asterales</taxon>
        <taxon>Asteraceae</taxon>
        <taxon>Asteroideae</taxon>
        <taxon>Heliantheae alliance</taxon>
        <taxon>Heliantheae</taxon>
        <taxon>Helianthus</taxon>
    </lineage>
</organism>
<dbReference type="PANTHER" id="PTHR14957">
    <property type="entry name" value="UBIQUITIN-LIKE-CONJUGATING ENZYME ATG10"/>
    <property type="match status" value="1"/>
</dbReference>
<protein>
    <recommendedName>
        <fullName evidence="2">Ubiquitin-like-conjugating enzyme ATG10</fullName>
    </recommendedName>
    <alternativeName>
        <fullName evidence="6">Autophagy-related protein 10</fullName>
    </alternativeName>
</protein>
<sequence>MLSDLRFLMQEEHGECSSNDYEEPVDNATLVQITSDDGHQYDFHIVYSLSYNVPVLYFRAHSSDGQLLNQDEIEKNLLTESAKVLTESKWTFITQQEHPYLNRPWYTLHPCGTSEWMKS</sequence>
<gene>
    <name evidence="7" type="ORF">HannXRQ_Chr03g0082541</name>
</gene>
<evidence type="ECO:0000256" key="5">
    <source>
        <dbReference type="ARBA" id="ARBA00023006"/>
    </source>
</evidence>
<dbReference type="GO" id="GO:0019787">
    <property type="term" value="F:ubiquitin-like protein transferase activity"/>
    <property type="evidence" value="ECO:0000318"/>
    <property type="project" value="GO_Central"/>
</dbReference>
<keyword evidence="3" id="KW-0808">Transferase</keyword>
<dbReference type="EMBL" id="CM007892">
    <property type="protein sequence ID" value="OTG32067.1"/>
    <property type="molecule type" value="Genomic_DNA"/>
</dbReference>
<dbReference type="OMA" id="QEEHGEC"/>
<dbReference type="STRING" id="4232.A0A251V8X8"/>
<evidence type="ECO:0000313" key="7">
    <source>
        <dbReference type="EMBL" id="OTG32067.1"/>
    </source>
</evidence>
<evidence type="ECO:0000256" key="2">
    <source>
        <dbReference type="ARBA" id="ARBA00021099"/>
    </source>
</evidence>